<dbReference type="EMBL" id="OZ023706">
    <property type="protein sequence ID" value="CAK9877115.1"/>
    <property type="molecule type" value="Genomic_DNA"/>
</dbReference>
<dbReference type="PANTHER" id="PTHR10388">
    <property type="entry name" value="EUKARYOTIC TRANSLATION INITIATION FACTOR SUI1"/>
    <property type="match status" value="1"/>
</dbReference>
<feature type="region of interest" description="Disordered" evidence="1">
    <location>
        <begin position="357"/>
        <end position="401"/>
    </location>
</feature>
<dbReference type="Proteomes" id="UP001497522">
    <property type="component" value="Chromosome 5"/>
</dbReference>
<evidence type="ECO:0000259" key="2">
    <source>
        <dbReference type="PROSITE" id="PS51499"/>
    </source>
</evidence>
<organism evidence="3 4">
    <name type="scientific">Sphagnum jensenii</name>
    <dbReference type="NCBI Taxonomy" id="128206"/>
    <lineage>
        <taxon>Eukaryota</taxon>
        <taxon>Viridiplantae</taxon>
        <taxon>Streptophyta</taxon>
        <taxon>Embryophyta</taxon>
        <taxon>Bryophyta</taxon>
        <taxon>Sphagnophytina</taxon>
        <taxon>Sphagnopsida</taxon>
        <taxon>Sphagnales</taxon>
        <taxon>Sphagnaceae</taxon>
        <taxon>Sphagnum</taxon>
    </lineage>
</organism>
<accession>A0ABP1BMX5</accession>
<evidence type="ECO:0000256" key="1">
    <source>
        <dbReference type="SAM" id="MobiDB-lite"/>
    </source>
</evidence>
<sequence>MAMHSIPPCPLRQLCLRPQQRQQPIAAVAVTTAHCSFSCSCFSSLLHFSPTPSSSCFSSLAICHFSRLSQLATPRQRICRLHLGQNTGLQRRRLGLGNGFRNSDCFGANSSVFRKGGEILFCPSLTDQWSQCPEKRHHIGTQYDRQLGKFDKARIIVVRAAEQYPQNEDLPPVLPKRKKRPYVNPIKRGSFEKKLRRRAGLVPVKPLVAPQNGLLVKKLIPVAHMVLGARATVLDGVGRLLKVIPVKACRACPELYVGQYGHEIRSCQGQKSSARLSQHDWIPAYLDDVFVPVEAFHLADRLAKVPTHDQRFDIDRIAAIVELCIQAGVDLPEYPTHRRTSPIKGGRIGAIVEDVENSDSDMEDWMSLEDREDGDKEKEDMERKGPVGFSNSNNRTCSDEPQAETRLEGAVEVINEEDDLQIVAEKTLHAWDSLREGARHLMKHYPVKACGYCPEVHVGPRGHRVRLCGAFKHQWRKGQHGWQEAALDDLIPPRYVWHIRDINGPPLKNSLRNYYGQAPIIVELCLQAGAKVPEQYKPRMRLDVVIPDLDEHDMVA</sequence>
<feature type="compositionally biased region" description="Acidic residues" evidence="1">
    <location>
        <begin position="357"/>
        <end position="372"/>
    </location>
</feature>
<gene>
    <name evidence="3" type="ORF">CSSPJE1EN2_LOCUS19157</name>
</gene>
<feature type="domain" description="APO" evidence="2">
    <location>
        <begin position="449"/>
        <end position="534"/>
    </location>
</feature>
<evidence type="ECO:0000313" key="3">
    <source>
        <dbReference type="EMBL" id="CAK9877115.1"/>
    </source>
</evidence>
<dbReference type="Pfam" id="PF05634">
    <property type="entry name" value="APO_RNA-bind"/>
    <property type="match status" value="2"/>
</dbReference>
<feature type="compositionally biased region" description="Basic and acidic residues" evidence="1">
    <location>
        <begin position="373"/>
        <end position="385"/>
    </location>
</feature>
<name>A0ABP1BMX5_9BRYO</name>
<protein>
    <recommendedName>
        <fullName evidence="2">APO domain-containing protein</fullName>
    </recommendedName>
</protein>
<dbReference type="InterPro" id="IPR023342">
    <property type="entry name" value="APO_dom"/>
</dbReference>
<proteinExistence type="predicted"/>
<evidence type="ECO:0000313" key="4">
    <source>
        <dbReference type="Proteomes" id="UP001497522"/>
    </source>
</evidence>
<keyword evidence="4" id="KW-1185">Reference proteome</keyword>
<reference evidence="3" key="1">
    <citation type="submission" date="2024-03" db="EMBL/GenBank/DDBJ databases">
        <authorList>
            <consortium name="ELIXIR-Norway"/>
            <consortium name="Elixir Norway"/>
        </authorList>
    </citation>
    <scope>NUCLEOTIDE SEQUENCE</scope>
</reference>
<feature type="domain" description="APO" evidence="2">
    <location>
        <begin position="248"/>
        <end position="333"/>
    </location>
</feature>
<dbReference type="PROSITE" id="PS51499">
    <property type="entry name" value="APO"/>
    <property type="match status" value="2"/>
</dbReference>